<dbReference type="GO" id="GO:0004000">
    <property type="term" value="F:adenosine deaminase activity"/>
    <property type="evidence" value="ECO:0007669"/>
    <property type="project" value="InterPro"/>
</dbReference>
<evidence type="ECO:0000256" key="5">
    <source>
        <dbReference type="ARBA" id="ARBA00018099"/>
    </source>
</evidence>
<comment type="similarity">
    <text evidence="3">Belongs to the metallo-dependent hydrolases superfamily. Adenosine and AMP deaminases family. ADGF subfamily.</text>
</comment>
<proteinExistence type="inferred from homology"/>
<reference evidence="13 14" key="1">
    <citation type="submission" date="2023-03" db="EMBL/GenBank/DDBJ databases">
        <title>High recombination rates correlate with genetic variation in Cardiocondyla obscurior ants.</title>
        <authorList>
            <person name="Errbii M."/>
        </authorList>
    </citation>
    <scope>NUCLEOTIDE SEQUENCE [LARGE SCALE GENOMIC DNA]</scope>
    <source>
        <strain evidence="13">Alpha-2009</strain>
        <tissue evidence="13">Whole body</tissue>
    </source>
</reference>
<dbReference type="GO" id="GO:0006154">
    <property type="term" value="P:adenosine catabolic process"/>
    <property type="evidence" value="ECO:0007669"/>
    <property type="project" value="InterPro"/>
</dbReference>
<evidence type="ECO:0000259" key="12">
    <source>
        <dbReference type="Pfam" id="PF08451"/>
    </source>
</evidence>
<dbReference type="EC" id="3.5.4.4" evidence="4"/>
<dbReference type="Proteomes" id="UP001430953">
    <property type="component" value="Unassembled WGS sequence"/>
</dbReference>
<dbReference type="InterPro" id="IPR013659">
    <property type="entry name" value="A_deaminase_N"/>
</dbReference>
<feature type="domain" description="Adenosine/AMP deaminase N-terminal" evidence="12">
    <location>
        <begin position="44"/>
        <end position="125"/>
    </location>
</feature>
<evidence type="ECO:0000256" key="7">
    <source>
        <dbReference type="ARBA" id="ARBA00022723"/>
    </source>
</evidence>
<dbReference type="GO" id="GO:0005615">
    <property type="term" value="C:extracellular space"/>
    <property type="evidence" value="ECO:0007669"/>
    <property type="project" value="InterPro"/>
</dbReference>
<dbReference type="Pfam" id="PF08451">
    <property type="entry name" value="A_deaminase_N"/>
    <property type="match status" value="1"/>
</dbReference>
<evidence type="ECO:0000256" key="10">
    <source>
        <dbReference type="ARBA" id="ARBA00047764"/>
    </source>
</evidence>
<dbReference type="SUPFAM" id="SSF51556">
    <property type="entry name" value="Metallo-dependent hydrolases"/>
    <property type="match status" value="1"/>
</dbReference>
<keyword evidence="14" id="KW-1185">Reference proteome</keyword>
<accession>A0AAW2EMZ9</accession>
<dbReference type="Gene3D" id="3.20.20.140">
    <property type="entry name" value="Metal-dependent hydrolases"/>
    <property type="match status" value="1"/>
</dbReference>
<evidence type="ECO:0000259" key="11">
    <source>
        <dbReference type="Pfam" id="PF00962"/>
    </source>
</evidence>
<dbReference type="InterPro" id="IPR001365">
    <property type="entry name" value="A_deaminase_dom"/>
</dbReference>
<keyword evidence="7" id="KW-0479">Metal-binding</keyword>
<dbReference type="CDD" id="cd01321">
    <property type="entry name" value="ADGF"/>
    <property type="match status" value="1"/>
</dbReference>
<dbReference type="InterPro" id="IPR032466">
    <property type="entry name" value="Metal_Hydrolase"/>
</dbReference>
<name>A0AAW2EMZ9_9HYME</name>
<evidence type="ECO:0000256" key="6">
    <source>
        <dbReference type="ARBA" id="ARBA00022525"/>
    </source>
</evidence>
<evidence type="ECO:0000256" key="3">
    <source>
        <dbReference type="ARBA" id="ARBA00006083"/>
    </source>
</evidence>
<comment type="caution">
    <text evidence="13">The sequence shown here is derived from an EMBL/GenBank/DDBJ whole genome shotgun (WGS) entry which is preliminary data.</text>
</comment>
<dbReference type="InterPro" id="IPR006331">
    <property type="entry name" value="ADGF"/>
</dbReference>
<dbReference type="NCBIfam" id="TIGR01431">
    <property type="entry name" value="adm_rel"/>
    <property type="match status" value="1"/>
</dbReference>
<comment type="cofactor">
    <cofactor evidence="1">
        <name>Zn(2+)</name>
        <dbReference type="ChEBI" id="CHEBI:29105"/>
    </cofactor>
</comment>
<evidence type="ECO:0000256" key="8">
    <source>
        <dbReference type="ARBA" id="ARBA00022729"/>
    </source>
</evidence>
<dbReference type="GO" id="GO:0046103">
    <property type="term" value="P:inosine biosynthetic process"/>
    <property type="evidence" value="ECO:0007669"/>
    <property type="project" value="TreeGrafter"/>
</dbReference>
<dbReference type="GO" id="GO:0046872">
    <property type="term" value="F:metal ion binding"/>
    <property type="evidence" value="ECO:0007669"/>
    <property type="project" value="UniProtKB-KW"/>
</dbReference>
<dbReference type="FunFam" id="3.20.20.140:FF:000017">
    <property type="entry name" value="Adenosine deaminase 2"/>
    <property type="match status" value="1"/>
</dbReference>
<dbReference type="InterPro" id="IPR006330">
    <property type="entry name" value="Ado/ade_deaminase"/>
</dbReference>
<dbReference type="EMBL" id="JADYXP020000021">
    <property type="protein sequence ID" value="KAL0103606.1"/>
    <property type="molecule type" value="Genomic_DNA"/>
</dbReference>
<sequence length="526" mass="60194">MNLNGDKQFSTTMTRMISFALAILICGQVIFAHPLEIARFKRRKSTPNQKAYWKFREQIMTDEKEISLGGHLQLSSIEAKANEVLMKAKNQELNDGFVDSDDFLPSRNFMEVIPQIEKSEVFKILRDMPKGAVLHAHDTAIASFDYRFNLTYRENLYVCDESGGLTLKFFKTPDDNCNWQLLSDLRKDPAQADDINEKIKQAITMVTKNPNSVYSTVDKAWEKFSDVFKTMKHVLSYRPVYEELHYRNLQELYEDNVMYAEIRTTLSSMYDLDGKTYGPLEMVQFHKEASEKFVQEHPGFVGTKIIYAPQRNVDNERVDYYLQTMVQLKKVYPNFVAGFDLVGQEDKGKPLVEFASKLNAVDPSIPYFFHAGETKWNGMSTDVNLVDAFLLNTKRIGHGYALMKHPLLWQLIKRLNIAVEVCPISNQVLGLVEDMRNHPAASLFASGSPVVVSNDDPGLWGARGLSYDFYEAFMGIMSASSDLRSLKQLALNSLTYSSMNKKEKHNATCQWQNKWNTFVNKLAKLA</sequence>
<evidence type="ECO:0000256" key="2">
    <source>
        <dbReference type="ARBA" id="ARBA00004613"/>
    </source>
</evidence>
<comment type="subcellular location">
    <subcellularLocation>
        <location evidence="2">Secreted</location>
    </subcellularLocation>
</comment>
<evidence type="ECO:0000256" key="9">
    <source>
        <dbReference type="ARBA" id="ARBA00022801"/>
    </source>
</evidence>
<evidence type="ECO:0000313" key="13">
    <source>
        <dbReference type="EMBL" id="KAL0103606.1"/>
    </source>
</evidence>
<keyword evidence="6" id="KW-0964">Secreted</keyword>
<evidence type="ECO:0000256" key="1">
    <source>
        <dbReference type="ARBA" id="ARBA00001947"/>
    </source>
</evidence>
<comment type="catalytic activity">
    <reaction evidence="10">
        <text>adenosine + H2O + H(+) = inosine + NH4(+)</text>
        <dbReference type="Rhea" id="RHEA:24408"/>
        <dbReference type="ChEBI" id="CHEBI:15377"/>
        <dbReference type="ChEBI" id="CHEBI:15378"/>
        <dbReference type="ChEBI" id="CHEBI:16335"/>
        <dbReference type="ChEBI" id="CHEBI:17596"/>
        <dbReference type="ChEBI" id="CHEBI:28938"/>
        <dbReference type="EC" id="3.5.4.4"/>
    </reaction>
</comment>
<dbReference type="AlphaFoldDB" id="A0AAW2EMZ9"/>
<gene>
    <name evidence="13" type="ORF">PUN28_017705</name>
</gene>
<dbReference type="PANTHER" id="PTHR11409:SF39">
    <property type="entry name" value="ADENOSINE DEAMINASE 2"/>
    <property type="match status" value="1"/>
</dbReference>
<feature type="domain" description="Adenosine deaminase" evidence="11">
    <location>
        <begin position="216"/>
        <end position="505"/>
    </location>
</feature>
<dbReference type="Pfam" id="PF00962">
    <property type="entry name" value="A_deaminase"/>
    <property type="match status" value="1"/>
</dbReference>
<evidence type="ECO:0000256" key="4">
    <source>
        <dbReference type="ARBA" id="ARBA00012784"/>
    </source>
</evidence>
<keyword evidence="9" id="KW-0378">Hydrolase</keyword>
<keyword evidence="8" id="KW-0732">Signal</keyword>
<protein>
    <recommendedName>
        <fullName evidence="5">Adenosine deaminase</fullName>
        <ecNumber evidence="4">3.5.4.4</ecNumber>
    </recommendedName>
</protein>
<dbReference type="PANTHER" id="PTHR11409">
    <property type="entry name" value="ADENOSINE DEAMINASE"/>
    <property type="match status" value="1"/>
</dbReference>
<evidence type="ECO:0000313" key="14">
    <source>
        <dbReference type="Proteomes" id="UP001430953"/>
    </source>
</evidence>
<organism evidence="13 14">
    <name type="scientific">Cardiocondyla obscurior</name>
    <dbReference type="NCBI Taxonomy" id="286306"/>
    <lineage>
        <taxon>Eukaryota</taxon>
        <taxon>Metazoa</taxon>
        <taxon>Ecdysozoa</taxon>
        <taxon>Arthropoda</taxon>
        <taxon>Hexapoda</taxon>
        <taxon>Insecta</taxon>
        <taxon>Pterygota</taxon>
        <taxon>Neoptera</taxon>
        <taxon>Endopterygota</taxon>
        <taxon>Hymenoptera</taxon>
        <taxon>Apocrita</taxon>
        <taxon>Aculeata</taxon>
        <taxon>Formicoidea</taxon>
        <taxon>Formicidae</taxon>
        <taxon>Myrmicinae</taxon>
        <taxon>Cardiocondyla</taxon>
    </lineage>
</organism>